<gene>
    <name evidence="1" type="ORF">UFOVP78_39</name>
</gene>
<accession>A0A6J5L1B5</accession>
<sequence>MLTLVPTTTFRRDAYAAGTARCAFAMRLQRAGDALRNQAKTMPLGRGRAAAMIRGNMLLDAGEFVFWLAGGDRDEARRALLRAREARALLGEVPDAPA</sequence>
<dbReference type="EMBL" id="LR796203">
    <property type="protein sequence ID" value="CAB4127027.1"/>
    <property type="molecule type" value="Genomic_DNA"/>
</dbReference>
<organism evidence="1">
    <name type="scientific">uncultured Caudovirales phage</name>
    <dbReference type="NCBI Taxonomy" id="2100421"/>
    <lineage>
        <taxon>Viruses</taxon>
        <taxon>Duplodnaviria</taxon>
        <taxon>Heunggongvirae</taxon>
        <taxon>Uroviricota</taxon>
        <taxon>Caudoviricetes</taxon>
        <taxon>Peduoviridae</taxon>
        <taxon>Maltschvirus</taxon>
        <taxon>Maltschvirus maltsch</taxon>
    </lineage>
</organism>
<evidence type="ECO:0000313" key="1">
    <source>
        <dbReference type="EMBL" id="CAB4127027.1"/>
    </source>
</evidence>
<reference evidence="1" key="1">
    <citation type="submission" date="2020-04" db="EMBL/GenBank/DDBJ databases">
        <authorList>
            <person name="Chiriac C."/>
            <person name="Salcher M."/>
            <person name="Ghai R."/>
            <person name="Kavagutti S V."/>
        </authorList>
    </citation>
    <scope>NUCLEOTIDE SEQUENCE</scope>
</reference>
<name>A0A6J5L1B5_9CAUD</name>
<proteinExistence type="predicted"/>
<protein>
    <submittedName>
        <fullName evidence="1">Uncharacterized protein</fullName>
    </submittedName>
</protein>